<proteinExistence type="predicted"/>
<dbReference type="KEGG" id="vra:106753201"/>
<feature type="non-terminal residue" evidence="2">
    <location>
        <position position="1"/>
    </location>
</feature>
<protein>
    <submittedName>
        <fullName evidence="2">Zinc finger protein CONSTANS-LIKE 5-like</fullName>
    </submittedName>
</protein>
<dbReference type="Proteomes" id="UP000087766">
    <property type="component" value="Unplaced"/>
</dbReference>
<dbReference type="AlphaFoldDB" id="A0A3Q0ENC5"/>
<keyword evidence="1" id="KW-1185">Reference proteome</keyword>
<organism evidence="1 2">
    <name type="scientific">Vigna radiata var. radiata</name>
    <name type="common">Mung bean</name>
    <name type="synonym">Phaseolus aureus</name>
    <dbReference type="NCBI Taxonomy" id="3916"/>
    <lineage>
        <taxon>Eukaryota</taxon>
        <taxon>Viridiplantae</taxon>
        <taxon>Streptophyta</taxon>
        <taxon>Embryophyta</taxon>
        <taxon>Tracheophyta</taxon>
        <taxon>Spermatophyta</taxon>
        <taxon>Magnoliopsida</taxon>
        <taxon>eudicotyledons</taxon>
        <taxon>Gunneridae</taxon>
        <taxon>Pentapetalae</taxon>
        <taxon>rosids</taxon>
        <taxon>fabids</taxon>
        <taxon>Fabales</taxon>
        <taxon>Fabaceae</taxon>
        <taxon>Papilionoideae</taxon>
        <taxon>50 kb inversion clade</taxon>
        <taxon>NPAAA clade</taxon>
        <taxon>indigoferoid/millettioid clade</taxon>
        <taxon>Phaseoleae</taxon>
        <taxon>Vigna</taxon>
    </lineage>
</organism>
<sequence>IDIDSDIHSANPLARRHDRIPVKPFFDSADSIVKASAAASIGFIIPSDDAITASDACALDDPDATAWFIPNPNFRAKIMDALDIKSKEIFYSEMDPFLDFDYSNFFHNNSSGNDNVVPVQTKPSLAPSIIDNHQLSESCFNIDCCRTKLSSINYPSQSLSQSVSTTTQ</sequence>
<reference evidence="2" key="1">
    <citation type="submission" date="2025-08" db="UniProtKB">
        <authorList>
            <consortium name="RefSeq"/>
        </authorList>
    </citation>
    <scope>IDENTIFICATION</scope>
    <source>
        <tissue evidence="2">Leaf</tissue>
    </source>
</reference>
<evidence type="ECO:0000313" key="2">
    <source>
        <dbReference type="RefSeq" id="XP_022633145.1"/>
    </source>
</evidence>
<dbReference type="OrthoDB" id="153872at2759"/>
<gene>
    <name evidence="2" type="primary">LOC106753201</name>
</gene>
<dbReference type="RefSeq" id="XP_022633145.1">
    <property type="nucleotide sequence ID" value="XM_022777424.1"/>
</dbReference>
<dbReference type="STRING" id="3916.A0A3Q0ENC5"/>
<dbReference type="GeneID" id="106753201"/>
<accession>A0A3Q0ENC5</accession>
<name>A0A3Q0ENC5_VIGRR</name>
<evidence type="ECO:0000313" key="1">
    <source>
        <dbReference type="Proteomes" id="UP000087766"/>
    </source>
</evidence>